<dbReference type="GO" id="GO:0016592">
    <property type="term" value="C:mediator complex"/>
    <property type="evidence" value="ECO:0007669"/>
    <property type="project" value="InterPro"/>
</dbReference>
<evidence type="ECO:0000256" key="11">
    <source>
        <dbReference type="SAM" id="MobiDB-lite"/>
    </source>
</evidence>
<feature type="region of interest" description="Disordered" evidence="11">
    <location>
        <begin position="384"/>
        <end position="407"/>
    </location>
</feature>
<gene>
    <name evidence="14" type="ORF">CONPUDRAFT_143634</name>
</gene>
<comment type="similarity">
    <text evidence="2 10">Belongs to the Mediator complex subunit 13 family.</text>
</comment>
<feature type="domain" description="Mediator complex subunit Med13 N-terminal" evidence="13">
    <location>
        <begin position="39"/>
        <end position="375"/>
    </location>
</feature>
<dbReference type="InterPro" id="IPR051139">
    <property type="entry name" value="Mediator_complx_sub13"/>
</dbReference>
<evidence type="ECO:0000313" key="15">
    <source>
        <dbReference type="Proteomes" id="UP000053558"/>
    </source>
</evidence>
<evidence type="ECO:0000256" key="10">
    <source>
        <dbReference type="RuleBase" id="RU364134"/>
    </source>
</evidence>
<accession>A0A5M3MSK6</accession>
<dbReference type="GeneID" id="19201866"/>
<evidence type="ECO:0000256" key="1">
    <source>
        <dbReference type="ARBA" id="ARBA00004123"/>
    </source>
</evidence>
<evidence type="ECO:0000256" key="6">
    <source>
        <dbReference type="ARBA" id="ARBA00023159"/>
    </source>
</evidence>
<dbReference type="InterPro" id="IPR021643">
    <property type="entry name" value="Mediator_Med13_N"/>
</dbReference>
<dbReference type="RefSeq" id="XP_007767919.1">
    <property type="nucleotide sequence ID" value="XM_007769729.1"/>
</dbReference>
<feature type="domain" description="Mediator complex subunit Med13 C-terminal" evidence="12">
    <location>
        <begin position="1282"/>
        <end position="1467"/>
    </location>
</feature>
<comment type="subunit">
    <text evidence="10">Component of the SRB8-11 complex, which itself associates with the Mediator complex.</text>
</comment>
<feature type="region of interest" description="Disordered" evidence="11">
    <location>
        <begin position="1"/>
        <end position="30"/>
    </location>
</feature>
<dbReference type="EMBL" id="JH711577">
    <property type="protein sequence ID" value="EIW82148.1"/>
    <property type="molecule type" value="Genomic_DNA"/>
</dbReference>
<feature type="region of interest" description="Disordered" evidence="11">
    <location>
        <begin position="890"/>
        <end position="934"/>
    </location>
</feature>
<feature type="compositionally biased region" description="Polar residues" evidence="11">
    <location>
        <begin position="1"/>
        <end position="25"/>
    </location>
</feature>
<dbReference type="PANTHER" id="PTHR48249:SF3">
    <property type="entry name" value="MEDIATOR OF RNA POLYMERASE II TRANSCRIPTION SUBUNIT 13"/>
    <property type="match status" value="1"/>
</dbReference>
<organism evidence="14 15">
    <name type="scientific">Coniophora puteana (strain RWD-64-598)</name>
    <name type="common">Brown rot fungus</name>
    <dbReference type="NCBI Taxonomy" id="741705"/>
    <lineage>
        <taxon>Eukaryota</taxon>
        <taxon>Fungi</taxon>
        <taxon>Dikarya</taxon>
        <taxon>Basidiomycota</taxon>
        <taxon>Agaricomycotina</taxon>
        <taxon>Agaricomycetes</taxon>
        <taxon>Agaricomycetidae</taxon>
        <taxon>Boletales</taxon>
        <taxon>Coniophorineae</taxon>
        <taxon>Coniophoraceae</taxon>
        <taxon>Coniophora</taxon>
    </lineage>
</organism>
<feature type="compositionally biased region" description="Pro residues" evidence="11">
    <location>
        <begin position="578"/>
        <end position="598"/>
    </location>
</feature>
<evidence type="ECO:0000256" key="9">
    <source>
        <dbReference type="ARBA" id="ARBA00032008"/>
    </source>
</evidence>
<dbReference type="GO" id="GO:0045944">
    <property type="term" value="P:positive regulation of transcription by RNA polymerase II"/>
    <property type="evidence" value="ECO:0007669"/>
    <property type="project" value="TreeGrafter"/>
</dbReference>
<feature type="compositionally biased region" description="Low complexity" evidence="11">
    <location>
        <begin position="511"/>
        <end position="541"/>
    </location>
</feature>
<feature type="compositionally biased region" description="Low complexity" evidence="11">
    <location>
        <begin position="890"/>
        <end position="903"/>
    </location>
</feature>
<evidence type="ECO:0000256" key="8">
    <source>
        <dbReference type="ARBA" id="ARBA00023242"/>
    </source>
</evidence>
<feature type="compositionally biased region" description="Basic and acidic residues" evidence="11">
    <location>
        <begin position="475"/>
        <end position="491"/>
    </location>
</feature>
<dbReference type="InterPro" id="IPR009401">
    <property type="entry name" value="Med13_C"/>
</dbReference>
<dbReference type="OrthoDB" id="103819at2759"/>
<dbReference type="Proteomes" id="UP000053558">
    <property type="component" value="Unassembled WGS sequence"/>
</dbReference>
<feature type="compositionally biased region" description="Polar residues" evidence="11">
    <location>
        <begin position="492"/>
        <end position="510"/>
    </location>
</feature>
<dbReference type="KEGG" id="cput:CONPUDRAFT_143634"/>
<evidence type="ECO:0000259" key="13">
    <source>
        <dbReference type="Pfam" id="PF11597"/>
    </source>
</evidence>
<dbReference type="Pfam" id="PF11597">
    <property type="entry name" value="Med13_N"/>
    <property type="match status" value="1"/>
</dbReference>
<comment type="subcellular location">
    <subcellularLocation>
        <location evidence="1 10">Nucleus</location>
    </subcellularLocation>
</comment>
<sequence>MASRQPTATSPLRPQATSTTHSQVNPHFAGLPPQLAPSDKLLSSVVNLPSDPSIVYATFFPTGFLALPQYDVLEHARRKLVARNQSSSPSLWDSLLPSVYISQDSSLYVFSIVSSDHTEAVKSSIEALELDGLAVSDVLSFKPDDLYPCSAECSDRAAPCPNCISGSGSPNSTAPLLPRKPLRIVYSHFLDAVRSRLIDDLANTSVPGTIIQRCKNGFLLGSIPSTYEWADDWQDTTRTRSMLLVQLDLHLARTRLEIHFRLKPTYFLPLHLTLPLSAGSPIILLPYATPAFFLTTYAGPTSAITKLFEQALAGLGTGEWKPHPHSSAKGKHHRVDDADRQPMYIIAWLAVQNKQGEDKGMTIIWPRRLCLGYHPSASSGHARKTLPYIPELPPQLQPSPPPPAPPTVTFASTQDGVFPVSPDTRSTQISRPLTRRLARFPSNEYVQAFRSLTVSKSPPLDQIAVDAGGYVESVAKEREKERERIRKERENAQASNSPRMVATPSSTTNAQTPGASAPSTTPTVPTSTVTPSVPVTPQSSSDATIQNPLPTPFSSFYPTPPHSHGVHPSSADSQTPAAEPPSDPPPSHSVPQPPPAPTPQEADTATDEDPYASAWGSSSNDYLGMGMGDDGFDMGMPALSGRSTNNRRDVFAMDLDDGFENFDITDDDFSFFDSKTAAPPPPLVPPAIHTQDDIVGLTPTTGPAPFNLSPPGFAEPNLMAGLPSSDPGQLSAFPWNRGGLASGFEPKPLDTTSLLPLSPMTSTSHSAPATPKVQLNAEARRALLAPPGLFDPIPFAPSHRAIDSKYVQGKFALPSPPDEEDRTQPIPILQAAGSTPPELSAWKTRYSAATDPRVAVLRKLIGVKRRLFTQGLRGAKMPPTWMQEHIDWTDATSPTDDSATAVSDGDDTSDDDVEDDDEDTAAPSRASTPPPSYLPLGPTLLHTQFYHAHLLPISNVLRPPGSAIEPMNITPMATASVPTPVSPSAAIGAASEKSKSLEAAGYMLAREVVENCVWANAWRAHNLFSSSTKQGMDIWQTDVSSLTRHVSKAIDMEGPLDLQTYLRPHSGSRYDPLKPPMLIGSKSGQIIEVLPTAIRFWEKLGLAPRSGAKDVTAYVLFEGEDSQQLQQAETWIQQVTAVYKAKQLGNHAIGSSPLCVKAGAYALHFESLRKSLVNFIASIPDPNLDLVFYIALPNAAMSLGSPLMRQVLSALRRAQKTYSEARILFHLVPENFIWSSETSVHHAIDMQNLCYSVYRRVLHPVDRYMSRRLYETGERSRAYLQKQPFALAPPARPTLQFTQESSVQTLDVLERHSLLHIGYRISRCGRWLLVAAVDQRGEAYDMGAWLIQDETETFIVEKVWAFGLQFARTANVEWRMVFAHLGSMSATLLDAWKAQLKTCVSATGDLLPFHVSLLAVKQERHFPLLVKQQSPMKQAFPPRKDTKTVYLDASGFVFALYPSIRIPVPAPACPTTELPNCAFIPELDQPTITDTLGILPLSMSVLVRTSFDSPMSSALYIHLLYASKSVHSSLLISDDTTHKDITQNYHDLAVLSSSLLQLHANPLLPMHLAMVETMDDALRQGDVS</sequence>
<feature type="region of interest" description="Disordered" evidence="11">
    <location>
        <begin position="475"/>
        <end position="617"/>
    </location>
</feature>
<evidence type="ECO:0000256" key="7">
    <source>
        <dbReference type="ARBA" id="ARBA00023163"/>
    </source>
</evidence>
<feature type="compositionally biased region" description="Pro residues" evidence="11">
    <location>
        <begin position="390"/>
        <end position="406"/>
    </location>
</feature>
<keyword evidence="4 10" id="KW-0678">Repressor</keyword>
<comment type="caution">
    <text evidence="14">The sequence shown here is derived from an EMBL/GenBank/DDBJ whole genome shotgun (WGS) entry which is preliminary data.</text>
</comment>
<evidence type="ECO:0000256" key="5">
    <source>
        <dbReference type="ARBA" id="ARBA00023015"/>
    </source>
</evidence>
<keyword evidence="7 10" id="KW-0804">Transcription</keyword>
<protein>
    <recommendedName>
        <fullName evidence="3 10">Mediator of RNA polymerase II transcription subunit 13</fullName>
    </recommendedName>
    <alternativeName>
        <fullName evidence="9 10">Mediator complex subunit 13</fullName>
    </alternativeName>
</protein>
<comment type="function">
    <text evidence="10">Component of the SRB8-11 complex. The SRB8-11 complex is a regulatory module of the Mediator complex which is itself involved in regulation of basal and activated RNA polymerase II-dependent transcription. The SRB8-11 complex may be involved in the transcriptional repression of a subset of genes regulated by Mediator. It may inhibit the association of the Mediator complex with RNA polymerase II to form the holoenzyme complex.</text>
</comment>
<reference evidence="15" key="1">
    <citation type="journal article" date="2012" name="Science">
        <title>The Paleozoic origin of enzymatic lignin decomposition reconstructed from 31 fungal genomes.</title>
        <authorList>
            <person name="Floudas D."/>
            <person name="Binder M."/>
            <person name="Riley R."/>
            <person name="Barry K."/>
            <person name="Blanchette R.A."/>
            <person name="Henrissat B."/>
            <person name="Martinez A.T."/>
            <person name="Otillar R."/>
            <person name="Spatafora J.W."/>
            <person name="Yadav J.S."/>
            <person name="Aerts A."/>
            <person name="Benoit I."/>
            <person name="Boyd A."/>
            <person name="Carlson A."/>
            <person name="Copeland A."/>
            <person name="Coutinho P.M."/>
            <person name="de Vries R.P."/>
            <person name="Ferreira P."/>
            <person name="Findley K."/>
            <person name="Foster B."/>
            <person name="Gaskell J."/>
            <person name="Glotzer D."/>
            <person name="Gorecki P."/>
            <person name="Heitman J."/>
            <person name="Hesse C."/>
            <person name="Hori C."/>
            <person name="Igarashi K."/>
            <person name="Jurgens J.A."/>
            <person name="Kallen N."/>
            <person name="Kersten P."/>
            <person name="Kohler A."/>
            <person name="Kuees U."/>
            <person name="Kumar T.K.A."/>
            <person name="Kuo A."/>
            <person name="LaButti K."/>
            <person name="Larrondo L.F."/>
            <person name="Lindquist E."/>
            <person name="Ling A."/>
            <person name="Lombard V."/>
            <person name="Lucas S."/>
            <person name="Lundell T."/>
            <person name="Martin R."/>
            <person name="McLaughlin D.J."/>
            <person name="Morgenstern I."/>
            <person name="Morin E."/>
            <person name="Murat C."/>
            <person name="Nagy L.G."/>
            <person name="Nolan M."/>
            <person name="Ohm R.A."/>
            <person name="Patyshakuliyeva A."/>
            <person name="Rokas A."/>
            <person name="Ruiz-Duenas F.J."/>
            <person name="Sabat G."/>
            <person name="Salamov A."/>
            <person name="Samejima M."/>
            <person name="Schmutz J."/>
            <person name="Slot J.C."/>
            <person name="St John F."/>
            <person name="Stenlid J."/>
            <person name="Sun H."/>
            <person name="Sun S."/>
            <person name="Syed K."/>
            <person name="Tsang A."/>
            <person name="Wiebenga A."/>
            <person name="Young D."/>
            <person name="Pisabarro A."/>
            <person name="Eastwood D.C."/>
            <person name="Martin F."/>
            <person name="Cullen D."/>
            <person name="Grigoriev I.V."/>
            <person name="Hibbett D.S."/>
        </authorList>
    </citation>
    <scope>NUCLEOTIDE SEQUENCE [LARGE SCALE GENOMIC DNA]</scope>
    <source>
        <strain evidence="15">RWD-64-598 SS2</strain>
    </source>
</reference>
<keyword evidence="5 10" id="KW-0805">Transcription regulation</keyword>
<evidence type="ECO:0000259" key="12">
    <source>
        <dbReference type="Pfam" id="PF06333"/>
    </source>
</evidence>
<proteinExistence type="inferred from homology"/>
<dbReference type="GO" id="GO:0003713">
    <property type="term" value="F:transcription coactivator activity"/>
    <property type="evidence" value="ECO:0007669"/>
    <property type="project" value="TreeGrafter"/>
</dbReference>
<dbReference type="Pfam" id="PF06333">
    <property type="entry name" value="Med13_C"/>
    <property type="match status" value="1"/>
</dbReference>
<keyword evidence="8 10" id="KW-0539">Nucleus</keyword>
<evidence type="ECO:0000256" key="4">
    <source>
        <dbReference type="ARBA" id="ARBA00022491"/>
    </source>
</evidence>
<name>A0A5M3MSK6_CONPW</name>
<keyword evidence="15" id="KW-1185">Reference proteome</keyword>
<dbReference type="PANTHER" id="PTHR48249">
    <property type="entry name" value="MEDIATOR OF RNA POLYMERASE II TRANSCRIPTION SUBUNIT 13"/>
    <property type="match status" value="1"/>
</dbReference>
<dbReference type="OMA" id="QGEDKGM"/>
<evidence type="ECO:0000313" key="14">
    <source>
        <dbReference type="EMBL" id="EIW82148.1"/>
    </source>
</evidence>
<evidence type="ECO:0000256" key="3">
    <source>
        <dbReference type="ARBA" id="ARBA00019618"/>
    </source>
</evidence>
<evidence type="ECO:0000256" key="2">
    <source>
        <dbReference type="ARBA" id="ARBA00009354"/>
    </source>
</evidence>
<feature type="compositionally biased region" description="Acidic residues" evidence="11">
    <location>
        <begin position="904"/>
        <end position="920"/>
    </location>
</feature>
<keyword evidence="6 10" id="KW-0010">Activator</keyword>